<evidence type="ECO:0000259" key="1">
    <source>
        <dbReference type="Pfam" id="PF13577"/>
    </source>
</evidence>
<keyword evidence="3" id="KW-1185">Reference proteome</keyword>
<protein>
    <submittedName>
        <fullName evidence="2">SnoaL-like protein</fullName>
    </submittedName>
</protein>
<feature type="domain" description="SnoaL-like" evidence="1">
    <location>
        <begin position="7"/>
        <end position="140"/>
    </location>
</feature>
<dbReference type="Proteomes" id="UP000272400">
    <property type="component" value="Unassembled WGS sequence"/>
</dbReference>
<dbReference type="SUPFAM" id="SSF54427">
    <property type="entry name" value="NTF2-like"/>
    <property type="match status" value="1"/>
</dbReference>
<dbReference type="Pfam" id="PF13577">
    <property type="entry name" value="SnoaL_4"/>
    <property type="match status" value="1"/>
</dbReference>
<evidence type="ECO:0000313" key="3">
    <source>
        <dbReference type="Proteomes" id="UP000272400"/>
    </source>
</evidence>
<name>A0A3N1CTX0_9ACTN</name>
<dbReference type="RefSeq" id="WP_123664209.1">
    <property type="nucleotide sequence ID" value="NZ_RJKE01000001.1"/>
</dbReference>
<dbReference type="OrthoDB" id="981191at2"/>
<organism evidence="2 3">
    <name type="scientific">Actinocorallia herbida</name>
    <dbReference type="NCBI Taxonomy" id="58109"/>
    <lineage>
        <taxon>Bacteria</taxon>
        <taxon>Bacillati</taxon>
        <taxon>Actinomycetota</taxon>
        <taxon>Actinomycetes</taxon>
        <taxon>Streptosporangiales</taxon>
        <taxon>Thermomonosporaceae</taxon>
        <taxon>Actinocorallia</taxon>
    </lineage>
</organism>
<dbReference type="AlphaFoldDB" id="A0A3N1CTX0"/>
<gene>
    <name evidence="2" type="ORF">EDD29_2141</name>
</gene>
<evidence type="ECO:0000313" key="2">
    <source>
        <dbReference type="EMBL" id="ROO84614.1"/>
    </source>
</evidence>
<dbReference type="InterPro" id="IPR032710">
    <property type="entry name" value="NTF2-like_dom_sf"/>
</dbReference>
<dbReference type="EMBL" id="RJKE01000001">
    <property type="protein sequence ID" value="ROO84614.1"/>
    <property type="molecule type" value="Genomic_DNA"/>
</dbReference>
<accession>A0A3N1CTX0</accession>
<proteinExistence type="predicted"/>
<dbReference type="Gene3D" id="3.10.450.50">
    <property type="match status" value="1"/>
</dbReference>
<reference evidence="2 3" key="1">
    <citation type="submission" date="2018-11" db="EMBL/GenBank/DDBJ databases">
        <title>Sequencing the genomes of 1000 actinobacteria strains.</title>
        <authorList>
            <person name="Klenk H.-P."/>
        </authorList>
    </citation>
    <scope>NUCLEOTIDE SEQUENCE [LARGE SCALE GENOMIC DNA]</scope>
    <source>
        <strain evidence="2 3">DSM 44254</strain>
    </source>
</reference>
<comment type="caution">
    <text evidence="2">The sequence shown here is derived from an EMBL/GenBank/DDBJ whole genome shotgun (WGS) entry which is preliminary data.</text>
</comment>
<dbReference type="InterPro" id="IPR037401">
    <property type="entry name" value="SnoaL-like"/>
</dbReference>
<sequence length="151" mass="16547">MTDQTLQLLDRMEIADLLARYGLAVDTGRWSLLDTVFAPDAVLDYTATGGAKGGLAEVRGWLSEVLPAFPGRLHLLGPPAIAFDGDRDEPAFAGVTVAFTDTLAPSREALGGRHTQGLIQGGGYYHHRMERTPSGWRSRELVVEQTWRVFH</sequence>